<evidence type="ECO:0000256" key="3">
    <source>
        <dbReference type="ARBA" id="ARBA00023163"/>
    </source>
</evidence>
<gene>
    <name evidence="5" type="ORF">HX018_05095</name>
</gene>
<evidence type="ECO:0000256" key="1">
    <source>
        <dbReference type="ARBA" id="ARBA00023015"/>
    </source>
</evidence>
<sequence length="325" mass="38535">MNTISIEEFYGKDLLSKLFESKPAECCKDGFQHRLLKNEFVKGNLQCLCVEDVVVSYQEWQLIQPFQLSIAHREQLIKLQFEIEGDSKFRSDDSKKIDIPGGHYQFIYIPNAKGKLEYSKSRKVLDLHISLEHLLQFLTSQGLSDKEIREHLLIKHYSFFRSAMKITPQQHALIRELLNHQYQEGFAKEFIRIKALELIYSAFKDNAKTASETKWRAEDRTILLEIKNYLDCHFQQELHLKTIARQFGINEFKLKNAFKDLFQDTVINYVRKQRVKHAHHLLMHSNMEIKEIAFISGFKYAHHFSQVYLQHYERLPSETRQAINR</sequence>
<comment type="caution">
    <text evidence="5">The sequence shown here is derived from an EMBL/GenBank/DDBJ whole genome shotgun (WGS) entry which is preliminary data.</text>
</comment>
<dbReference type="InterPro" id="IPR053142">
    <property type="entry name" value="PchR_regulatory_protein"/>
</dbReference>
<evidence type="ECO:0000313" key="5">
    <source>
        <dbReference type="EMBL" id="MDM1047618.1"/>
    </source>
</evidence>
<name>A0ABT7NL36_9SPHI</name>
<dbReference type="Pfam" id="PF12833">
    <property type="entry name" value="HTH_18"/>
    <property type="match status" value="1"/>
</dbReference>
<protein>
    <submittedName>
        <fullName evidence="5">Helix-turn-helix transcriptional regulator</fullName>
    </submittedName>
</protein>
<organism evidence="5 6">
    <name type="scientific">Sphingobacterium hotanense</name>
    <dbReference type="NCBI Taxonomy" id="649196"/>
    <lineage>
        <taxon>Bacteria</taxon>
        <taxon>Pseudomonadati</taxon>
        <taxon>Bacteroidota</taxon>
        <taxon>Sphingobacteriia</taxon>
        <taxon>Sphingobacteriales</taxon>
        <taxon>Sphingobacteriaceae</taxon>
        <taxon>Sphingobacterium</taxon>
    </lineage>
</organism>
<dbReference type="SMART" id="SM00342">
    <property type="entry name" value="HTH_ARAC"/>
    <property type="match status" value="1"/>
</dbReference>
<dbReference type="InterPro" id="IPR018060">
    <property type="entry name" value="HTH_AraC"/>
</dbReference>
<dbReference type="PANTHER" id="PTHR47893">
    <property type="entry name" value="REGULATORY PROTEIN PCHR"/>
    <property type="match status" value="1"/>
</dbReference>
<dbReference type="InterPro" id="IPR018062">
    <property type="entry name" value="HTH_AraC-typ_CS"/>
</dbReference>
<dbReference type="Proteomes" id="UP001170954">
    <property type="component" value="Unassembled WGS sequence"/>
</dbReference>
<keyword evidence="6" id="KW-1185">Reference proteome</keyword>
<dbReference type="Gene3D" id="1.10.10.60">
    <property type="entry name" value="Homeodomain-like"/>
    <property type="match status" value="2"/>
</dbReference>
<keyword evidence="3" id="KW-0804">Transcription</keyword>
<keyword evidence="1" id="KW-0805">Transcription regulation</keyword>
<dbReference type="PANTHER" id="PTHR47893:SF1">
    <property type="entry name" value="REGULATORY PROTEIN PCHR"/>
    <property type="match status" value="1"/>
</dbReference>
<evidence type="ECO:0000259" key="4">
    <source>
        <dbReference type="PROSITE" id="PS01124"/>
    </source>
</evidence>
<dbReference type="EMBL" id="JACAGK010000010">
    <property type="protein sequence ID" value="MDM1047618.1"/>
    <property type="molecule type" value="Genomic_DNA"/>
</dbReference>
<evidence type="ECO:0000256" key="2">
    <source>
        <dbReference type="ARBA" id="ARBA00023125"/>
    </source>
</evidence>
<reference evidence="5" key="1">
    <citation type="submission" date="2020-06" db="EMBL/GenBank/DDBJ databases">
        <authorList>
            <person name="Dong N."/>
        </authorList>
    </citation>
    <scope>NUCLEOTIDE SEQUENCE</scope>
    <source>
        <strain evidence="5">R1692</strain>
    </source>
</reference>
<dbReference type="PROSITE" id="PS00041">
    <property type="entry name" value="HTH_ARAC_FAMILY_1"/>
    <property type="match status" value="1"/>
</dbReference>
<accession>A0ABT7NL36</accession>
<evidence type="ECO:0000313" key="6">
    <source>
        <dbReference type="Proteomes" id="UP001170954"/>
    </source>
</evidence>
<dbReference type="InterPro" id="IPR009057">
    <property type="entry name" value="Homeodomain-like_sf"/>
</dbReference>
<dbReference type="RefSeq" id="WP_286650657.1">
    <property type="nucleotide sequence ID" value="NZ_JACAGK010000010.1"/>
</dbReference>
<proteinExistence type="predicted"/>
<keyword evidence="2" id="KW-0238">DNA-binding</keyword>
<feature type="domain" description="HTH araC/xylS-type" evidence="4">
    <location>
        <begin position="224"/>
        <end position="322"/>
    </location>
</feature>
<reference evidence="5" key="2">
    <citation type="journal article" date="2022" name="Sci. Total Environ.">
        <title>Prevalence, transmission, and molecular epidemiology of tet(X)-positive bacteria among humans, animals, and environmental niches in China: An epidemiological, and genomic-based study.</title>
        <authorList>
            <person name="Dong N."/>
            <person name="Zeng Y."/>
            <person name="Cai C."/>
            <person name="Sun C."/>
            <person name="Lu J."/>
            <person name="Liu C."/>
            <person name="Zhou H."/>
            <person name="Sun Q."/>
            <person name="Shu L."/>
            <person name="Wang H."/>
            <person name="Wang Y."/>
            <person name="Wang S."/>
            <person name="Wu C."/>
            <person name="Chan E.W."/>
            <person name="Chen G."/>
            <person name="Shen Z."/>
            <person name="Chen S."/>
            <person name="Zhang R."/>
        </authorList>
    </citation>
    <scope>NUCLEOTIDE SEQUENCE</scope>
    <source>
        <strain evidence="5">R1692</strain>
    </source>
</reference>
<dbReference type="PROSITE" id="PS01124">
    <property type="entry name" value="HTH_ARAC_FAMILY_2"/>
    <property type="match status" value="1"/>
</dbReference>
<dbReference type="SUPFAM" id="SSF46689">
    <property type="entry name" value="Homeodomain-like"/>
    <property type="match status" value="2"/>
</dbReference>